<sequence>MGTFYPSQRKAKRAVAAMLTRSKEGTDPEDINLTEEEKTEKEQAELVPLLTGGKLKSYQLKGVKWLISLWQNGLNGILADQMGLGKTIQTIGFLAHLKGKGMDGPYLVIAPLSTLSNWVNEISRFTPSVNSIIYHGSKIERGEIRRKFMPRTTTPKFPIVVTSYEVALSDARKHLRHYNWKYIVVDEGHRLKNSKCKLFKELKLLPVENKLLLTGTPLHNNLAELWSLLNFILPDIFSSLEEFESWFNLSGKCSNEATKEEIEENRKAQVVAKLHAILRPFLLRRMKSDVEQTLPRKKEIILYATMTEHQKNFKDHLINKTLETYLREKVDTEACLTNSPAKFQFQMAGRGMKGKLTNVMIQLRKNCYHPDLLESAFDGSYFYPPVEQIVNQCGKFQLLDRLLAKLLTRKHKVLIFSQWTKVLDIMDYYFSEKGFEVCRIDGSVKLDERRRQIQEFNDVNSSYRIFLLSTRAGGLGINLTAADTCILYDSDWNPQMDLQAMDRCHRIGQTKPVHVYRLATALSVEGRILKRAFSKLKLEHVVIGKGQFQQEGTKAGGIDGMEEEELLALLRDEEDDEDKMIQTDVSDEDLERILDRNDLIAGASNEDGKPEFAASSLPLKGPGWEVVIPTASGGVLSTLNS</sequence>
<evidence type="ECO:0000313" key="1">
    <source>
        <dbReference type="EMBL" id="KAI8542412.1"/>
    </source>
</evidence>
<evidence type="ECO:0000313" key="2">
    <source>
        <dbReference type="Proteomes" id="UP001062846"/>
    </source>
</evidence>
<proteinExistence type="predicted"/>
<dbReference type="EMBL" id="CM046395">
    <property type="protein sequence ID" value="KAI8542412.1"/>
    <property type="molecule type" value="Genomic_DNA"/>
</dbReference>
<comment type="caution">
    <text evidence="1">The sequence shown here is derived from an EMBL/GenBank/DDBJ whole genome shotgun (WGS) entry which is preliminary data.</text>
</comment>
<keyword evidence="2" id="KW-1185">Reference proteome</keyword>
<name>A0ACC0MPK7_RHOML</name>
<gene>
    <name evidence="1" type="ORF">RHMOL_Rhmol08G0137000</name>
</gene>
<organism evidence="1 2">
    <name type="scientific">Rhododendron molle</name>
    <name type="common">Chinese azalea</name>
    <name type="synonym">Azalea mollis</name>
    <dbReference type="NCBI Taxonomy" id="49168"/>
    <lineage>
        <taxon>Eukaryota</taxon>
        <taxon>Viridiplantae</taxon>
        <taxon>Streptophyta</taxon>
        <taxon>Embryophyta</taxon>
        <taxon>Tracheophyta</taxon>
        <taxon>Spermatophyta</taxon>
        <taxon>Magnoliopsida</taxon>
        <taxon>eudicotyledons</taxon>
        <taxon>Gunneridae</taxon>
        <taxon>Pentapetalae</taxon>
        <taxon>asterids</taxon>
        <taxon>Ericales</taxon>
        <taxon>Ericaceae</taxon>
        <taxon>Ericoideae</taxon>
        <taxon>Rhodoreae</taxon>
        <taxon>Rhododendron</taxon>
    </lineage>
</organism>
<protein>
    <submittedName>
        <fullName evidence="1">Uncharacterized protein</fullName>
    </submittedName>
</protein>
<reference evidence="1" key="1">
    <citation type="submission" date="2022-02" db="EMBL/GenBank/DDBJ databases">
        <title>Plant Genome Project.</title>
        <authorList>
            <person name="Zhang R.-G."/>
        </authorList>
    </citation>
    <scope>NUCLEOTIDE SEQUENCE</scope>
    <source>
        <strain evidence="1">AT1</strain>
    </source>
</reference>
<accession>A0ACC0MPK7</accession>
<dbReference type="Proteomes" id="UP001062846">
    <property type="component" value="Chromosome 8"/>
</dbReference>